<dbReference type="InterPro" id="IPR043129">
    <property type="entry name" value="ATPase_NBD"/>
</dbReference>
<organism evidence="7 8">
    <name type="scientific">Lederbergia ruris</name>
    <dbReference type="NCBI Taxonomy" id="217495"/>
    <lineage>
        <taxon>Bacteria</taxon>
        <taxon>Bacillati</taxon>
        <taxon>Bacillota</taxon>
        <taxon>Bacilli</taxon>
        <taxon>Bacillales</taxon>
        <taxon>Bacillaceae</taxon>
        <taxon>Lederbergia</taxon>
    </lineage>
</organism>
<sequence>MRNLLSFNLNRKQYKGWENMQKEYVIGLDLGTTSVKAVLFNTNGQFIAEAERLNTFYYPNPDWAEQDPQELEKSARFALKEVIEKGKIGQDHLVAIGFSCAMHSLICVDEQYQPLSNMIIWSDGRSSRQAESLKEGKGKEIFLKTGAPIHPMTPFLKLLWMKEMKDDAYLKAAYHISMQEYLIEKWFGERIIDYSMASATGLLNIQKVEWEEEALELAGIRKEQLSKIVPPTTRLPRLKSEIAEEIGIPEDLPFVIGAADGQLANLGDGAIAPGEVAISAGTSGAIRQFISGAAVNETEETFTYLFTKNSSIIGGATNNGGITLQWLKDLLVFKGPLEDLLHEAEAIDLGAEGLIFHPYINGERAPLWNQRAKGNFYGLTIGHTRGHLVRAVLEGIVLNLYQIGQSLEKLAGPPKKICVNGGLTKSSLWVQILADVFGQEIHLSDTPYSAAWGAAWTALVGIEKVGSFEEIKDNLPAGKVVSPNHLRHEQYKRIFKQYERFGKDLAAYFI</sequence>
<dbReference type="InterPro" id="IPR050406">
    <property type="entry name" value="FGGY_Carb_Kinase"/>
</dbReference>
<dbReference type="CDD" id="cd07770">
    <property type="entry name" value="ASKHA_NBD_FGGY_GntK"/>
    <property type="match status" value="1"/>
</dbReference>
<dbReference type="InterPro" id="IPR000577">
    <property type="entry name" value="Carb_kinase_FGGY"/>
</dbReference>
<evidence type="ECO:0000256" key="4">
    <source>
        <dbReference type="RuleBase" id="RU003733"/>
    </source>
</evidence>
<dbReference type="PIRSF" id="PIRSF000538">
    <property type="entry name" value="GlpK"/>
    <property type="match status" value="1"/>
</dbReference>
<keyword evidence="3 4" id="KW-0418">Kinase</keyword>
<evidence type="ECO:0000256" key="3">
    <source>
        <dbReference type="ARBA" id="ARBA00022777"/>
    </source>
</evidence>
<evidence type="ECO:0000259" key="6">
    <source>
        <dbReference type="Pfam" id="PF02782"/>
    </source>
</evidence>
<protein>
    <submittedName>
        <fullName evidence="7">Gluconate kinase</fullName>
    </submittedName>
</protein>
<dbReference type="PANTHER" id="PTHR43095:SF2">
    <property type="entry name" value="GLUCONOKINASE"/>
    <property type="match status" value="1"/>
</dbReference>
<dbReference type="GO" id="GO:0016301">
    <property type="term" value="F:kinase activity"/>
    <property type="evidence" value="ECO:0007669"/>
    <property type="project" value="UniProtKB-KW"/>
</dbReference>
<comment type="caution">
    <text evidence="7">The sequence shown here is derived from an EMBL/GenBank/DDBJ whole genome shotgun (WGS) entry which is preliminary data.</text>
</comment>
<evidence type="ECO:0000256" key="2">
    <source>
        <dbReference type="ARBA" id="ARBA00022679"/>
    </source>
</evidence>
<name>A0ABQ4KM51_9BACI</name>
<proteinExistence type="inferred from homology"/>
<dbReference type="PANTHER" id="PTHR43095">
    <property type="entry name" value="SUGAR KINASE"/>
    <property type="match status" value="1"/>
</dbReference>
<evidence type="ECO:0000256" key="1">
    <source>
        <dbReference type="ARBA" id="ARBA00009156"/>
    </source>
</evidence>
<dbReference type="Gene3D" id="3.30.420.40">
    <property type="match status" value="2"/>
</dbReference>
<gene>
    <name evidence="7" type="primary">gntK_2</name>
    <name evidence="7" type="ORF">J8TS2_28930</name>
</gene>
<dbReference type="InterPro" id="IPR018485">
    <property type="entry name" value="FGGY_C"/>
</dbReference>
<feature type="domain" description="Carbohydrate kinase FGGY N-terminal" evidence="5">
    <location>
        <begin position="24"/>
        <end position="267"/>
    </location>
</feature>
<dbReference type="InterPro" id="IPR018483">
    <property type="entry name" value="Carb_kinase_FGGY_CS"/>
</dbReference>
<keyword evidence="2 4" id="KW-0808">Transferase</keyword>
<feature type="domain" description="Carbohydrate kinase FGGY C-terminal" evidence="6">
    <location>
        <begin position="277"/>
        <end position="460"/>
    </location>
</feature>
<dbReference type="Proteomes" id="UP000679950">
    <property type="component" value="Unassembled WGS sequence"/>
</dbReference>
<keyword evidence="8" id="KW-1185">Reference proteome</keyword>
<accession>A0ABQ4KM51</accession>
<comment type="similarity">
    <text evidence="1 4">Belongs to the FGGY kinase family.</text>
</comment>
<dbReference type="InterPro" id="IPR018484">
    <property type="entry name" value="FGGY_N"/>
</dbReference>
<dbReference type="Pfam" id="PF02782">
    <property type="entry name" value="FGGY_C"/>
    <property type="match status" value="1"/>
</dbReference>
<dbReference type="SUPFAM" id="SSF53067">
    <property type="entry name" value="Actin-like ATPase domain"/>
    <property type="match status" value="2"/>
</dbReference>
<evidence type="ECO:0000259" key="5">
    <source>
        <dbReference type="Pfam" id="PF00370"/>
    </source>
</evidence>
<dbReference type="Pfam" id="PF00370">
    <property type="entry name" value="FGGY_N"/>
    <property type="match status" value="1"/>
</dbReference>
<evidence type="ECO:0000313" key="8">
    <source>
        <dbReference type="Proteomes" id="UP000679950"/>
    </source>
</evidence>
<dbReference type="EMBL" id="BORB01000026">
    <property type="protein sequence ID" value="GIN58574.1"/>
    <property type="molecule type" value="Genomic_DNA"/>
</dbReference>
<dbReference type="PROSITE" id="PS00445">
    <property type="entry name" value="FGGY_KINASES_2"/>
    <property type="match status" value="1"/>
</dbReference>
<evidence type="ECO:0000313" key="7">
    <source>
        <dbReference type="EMBL" id="GIN58574.1"/>
    </source>
</evidence>
<reference evidence="7 8" key="1">
    <citation type="submission" date="2021-03" db="EMBL/GenBank/DDBJ databases">
        <title>Antimicrobial resistance genes in bacteria isolated from Japanese honey, and their potential for conferring macrolide and lincosamide resistance in the American foulbrood pathogen Paenibacillus larvae.</title>
        <authorList>
            <person name="Okamoto M."/>
            <person name="Kumagai M."/>
            <person name="Kanamori H."/>
            <person name="Takamatsu D."/>
        </authorList>
    </citation>
    <scope>NUCLEOTIDE SEQUENCE [LARGE SCALE GENOMIC DNA]</scope>
    <source>
        <strain evidence="7 8">J8TS2</strain>
    </source>
</reference>